<sequence length="307" mass="34305">MSDEPAFLTSLLDARGEEVNTVLNNSDIPVVEKDGTFKAQDIPSSSSDTWIKLPEVVAVVCDLKGSTHLGTGKHDKSTARIYKSSVEGAVRIFHDFKANFIDIQGDGGFGLFWGDRAYERALCAGVTIKTFSEDLVERLEKRWPDAPETGYKVGVHAARTLVKKIGTRRNVSEQEAVWAGRPVNYAAKCAQAAERHEMIVTQQVWEKFKNNDYIAFSCDCNDGPSANLWTETTVDRLPQDDQAAVVLKSGWCEKCGPEFCDAIMAGETKRDISTSVRMTMPRMAMERALEAKRERDRLRVSQRGYRL</sequence>
<reference evidence="2" key="1">
    <citation type="submission" date="2016-10" db="EMBL/GenBank/DDBJ databases">
        <authorList>
            <person name="Varghese N."/>
            <person name="Submissions S."/>
        </authorList>
    </citation>
    <scope>NUCLEOTIDE SEQUENCE [LARGE SCALE GENOMIC DNA]</scope>
    <source>
        <strain evidence="2">KPR-1</strain>
    </source>
</reference>
<evidence type="ECO:0000313" key="2">
    <source>
        <dbReference type="Proteomes" id="UP000199288"/>
    </source>
</evidence>
<proteinExistence type="predicted"/>
<dbReference type="AlphaFoldDB" id="A0A1H4BRI9"/>
<dbReference type="EMBL" id="FNQV01000010">
    <property type="protein sequence ID" value="SEA50723.1"/>
    <property type="molecule type" value="Genomic_DNA"/>
</dbReference>
<protein>
    <recommendedName>
        <fullName evidence="3">Guanylate cyclase domain-containing protein</fullName>
    </recommendedName>
</protein>
<dbReference type="SUPFAM" id="SSF55073">
    <property type="entry name" value="Nucleotide cyclase"/>
    <property type="match status" value="1"/>
</dbReference>
<organism evidence="1 2">
    <name type="scientific">Bowdeniella nasicola</name>
    <dbReference type="NCBI Taxonomy" id="208480"/>
    <lineage>
        <taxon>Bacteria</taxon>
        <taxon>Bacillati</taxon>
        <taxon>Actinomycetota</taxon>
        <taxon>Actinomycetes</taxon>
        <taxon>Actinomycetales</taxon>
        <taxon>Actinomycetaceae</taxon>
        <taxon>Bowdeniella</taxon>
    </lineage>
</organism>
<evidence type="ECO:0008006" key="3">
    <source>
        <dbReference type="Google" id="ProtNLM"/>
    </source>
</evidence>
<evidence type="ECO:0000313" key="1">
    <source>
        <dbReference type="EMBL" id="SEA50723.1"/>
    </source>
</evidence>
<dbReference type="Gene3D" id="3.30.70.1230">
    <property type="entry name" value="Nucleotide cyclase"/>
    <property type="match status" value="1"/>
</dbReference>
<dbReference type="OrthoDB" id="4162550at2"/>
<keyword evidence="2" id="KW-1185">Reference proteome</keyword>
<accession>A0A1H4BRI9</accession>
<dbReference type="Proteomes" id="UP000199288">
    <property type="component" value="Unassembled WGS sequence"/>
</dbReference>
<name>A0A1H4BRI9_9ACTO</name>
<dbReference type="RefSeq" id="WP_092565015.1">
    <property type="nucleotide sequence ID" value="NZ_FNQV01000010.1"/>
</dbReference>
<dbReference type="InterPro" id="IPR029787">
    <property type="entry name" value="Nucleotide_cyclase"/>
</dbReference>
<gene>
    <name evidence="1" type="ORF">SAMN02910418_01752</name>
</gene>